<evidence type="ECO:0000256" key="1">
    <source>
        <dbReference type="ARBA" id="ARBA00023015"/>
    </source>
</evidence>
<dbReference type="InterPro" id="IPR036271">
    <property type="entry name" value="Tet_transcr_reg_TetR-rel_C_sf"/>
</dbReference>
<dbReference type="Pfam" id="PF00440">
    <property type="entry name" value="TetR_N"/>
    <property type="match status" value="1"/>
</dbReference>
<evidence type="ECO:0000313" key="7">
    <source>
        <dbReference type="Proteomes" id="UP000248706"/>
    </source>
</evidence>
<evidence type="ECO:0000259" key="5">
    <source>
        <dbReference type="PROSITE" id="PS50977"/>
    </source>
</evidence>
<evidence type="ECO:0000313" key="6">
    <source>
        <dbReference type="EMBL" id="RAQ98427.1"/>
    </source>
</evidence>
<dbReference type="RefSeq" id="WP_189362234.1">
    <property type="nucleotide sequence ID" value="NZ_MCIF01000002.1"/>
</dbReference>
<dbReference type="GO" id="GO:0000976">
    <property type="term" value="F:transcription cis-regulatory region binding"/>
    <property type="evidence" value="ECO:0007669"/>
    <property type="project" value="TreeGrafter"/>
</dbReference>
<keyword evidence="7" id="KW-1185">Reference proteome</keyword>
<keyword evidence="3" id="KW-0804">Transcription</keyword>
<organism evidence="6 7">
    <name type="scientific">Thermogemmatispora tikiterensis</name>
    <dbReference type="NCBI Taxonomy" id="1825093"/>
    <lineage>
        <taxon>Bacteria</taxon>
        <taxon>Bacillati</taxon>
        <taxon>Chloroflexota</taxon>
        <taxon>Ktedonobacteria</taxon>
        <taxon>Thermogemmatisporales</taxon>
        <taxon>Thermogemmatisporaceae</taxon>
        <taxon>Thermogemmatispora</taxon>
    </lineage>
</organism>
<reference evidence="6 7" key="1">
    <citation type="submission" date="2016-08" db="EMBL/GenBank/DDBJ databases">
        <title>Analysis of Carbohydrate Active Enzymes in Thermogemmatispora T81 Reveals Carbohydrate Degradation Ability.</title>
        <authorList>
            <person name="Tomazini A."/>
            <person name="Lal S."/>
            <person name="Stott M."/>
            <person name="Henrissat B."/>
            <person name="Polikarpov I."/>
            <person name="Sparling R."/>
            <person name="Levin D.B."/>
        </authorList>
    </citation>
    <scope>NUCLEOTIDE SEQUENCE [LARGE SCALE GENOMIC DNA]</scope>
    <source>
        <strain evidence="6 7">T81</strain>
    </source>
</reference>
<dbReference type="PROSITE" id="PS50977">
    <property type="entry name" value="HTH_TETR_2"/>
    <property type="match status" value="1"/>
</dbReference>
<dbReference type="AlphaFoldDB" id="A0A328VLX5"/>
<dbReference type="InterPro" id="IPR050109">
    <property type="entry name" value="HTH-type_TetR-like_transc_reg"/>
</dbReference>
<evidence type="ECO:0000256" key="2">
    <source>
        <dbReference type="ARBA" id="ARBA00023125"/>
    </source>
</evidence>
<keyword evidence="2 4" id="KW-0238">DNA-binding</keyword>
<dbReference type="Gene3D" id="1.10.10.60">
    <property type="entry name" value="Homeodomain-like"/>
    <property type="match status" value="1"/>
</dbReference>
<dbReference type="EMBL" id="MCIF01000002">
    <property type="protein sequence ID" value="RAQ98427.1"/>
    <property type="molecule type" value="Genomic_DNA"/>
</dbReference>
<gene>
    <name evidence="6" type="ORF">A4R35_22995</name>
</gene>
<evidence type="ECO:0000256" key="3">
    <source>
        <dbReference type="ARBA" id="ARBA00023163"/>
    </source>
</evidence>
<dbReference type="PANTHER" id="PTHR30055">
    <property type="entry name" value="HTH-TYPE TRANSCRIPTIONAL REGULATOR RUTR"/>
    <property type="match status" value="1"/>
</dbReference>
<dbReference type="Gene3D" id="1.10.357.10">
    <property type="entry name" value="Tetracycline Repressor, domain 2"/>
    <property type="match status" value="1"/>
</dbReference>
<name>A0A328VLX5_9CHLR</name>
<protein>
    <recommendedName>
        <fullName evidence="5">HTH tetR-type domain-containing protein</fullName>
    </recommendedName>
</protein>
<dbReference type="InterPro" id="IPR001647">
    <property type="entry name" value="HTH_TetR"/>
</dbReference>
<evidence type="ECO:0000256" key="4">
    <source>
        <dbReference type="PROSITE-ProRule" id="PRU00335"/>
    </source>
</evidence>
<dbReference type="InterPro" id="IPR009057">
    <property type="entry name" value="Homeodomain-like_sf"/>
</dbReference>
<dbReference type="PANTHER" id="PTHR30055:SF234">
    <property type="entry name" value="HTH-TYPE TRANSCRIPTIONAL REGULATOR BETI"/>
    <property type="match status" value="1"/>
</dbReference>
<feature type="domain" description="HTH tetR-type" evidence="5">
    <location>
        <begin position="11"/>
        <end position="71"/>
    </location>
</feature>
<feature type="DNA-binding region" description="H-T-H motif" evidence="4">
    <location>
        <begin position="34"/>
        <end position="53"/>
    </location>
</feature>
<accession>A0A328VLX5</accession>
<comment type="caution">
    <text evidence="6">The sequence shown here is derived from an EMBL/GenBank/DDBJ whole genome shotgun (WGS) entry which is preliminary data.</text>
</comment>
<keyword evidence="1" id="KW-0805">Transcription regulation</keyword>
<dbReference type="SUPFAM" id="SSF48498">
    <property type="entry name" value="Tetracyclin repressor-like, C-terminal domain"/>
    <property type="match status" value="1"/>
</dbReference>
<proteinExistence type="predicted"/>
<dbReference type="GO" id="GO:0003700">
    <property type="term" value="F:DNA-binding transcription factor activity"/>
    <property type="evidence" value="ECO:0007669"/>
    <property type="project" value="TreeGrafter"/>
</dbReference>
<dbReference type="Proteomes" id="UP000248706">
    <property type="component" value="Unassembled WGS sequence"/>
</dbReference>
<sequence>MPKIVDEQTREATRQRILRVAASEFARLGFEQTNINLIAEQAGIGKGTIYLYFENKRTLFLEMLRFIAQAHLREIRAALGAGDSLRQRLEALFLAFVRLAEQESDSFHVFMSALYGVNRIFQQEAAALLREYVAAIAHLLAESRACGAMNVSELEASALMVLSVTESYVLAARVLGYPASVLASQAGAVADFVLHGLGTSDSHAGEREQGK</sequence>
<dbReference type="SUPFAM" id="SSF46689">
    <property type="entry name" value="Homeodomain-like"/>
    <property type="match status" value="1"/>
</dbReference>
<dbReference type="PRINTS" id="PR00455">
    <property type="entry name" value="HTHTETR"/>
</dbReference>